<dbReference type="InterPro" id="IPR045888">
    <property type="entry name" value="Erv"/>
</dbReference>
<name>A0A819RQ11_9BILA</name>
<evidence type="ECO:0000256" key="1">
    <source>
        <dbReference type="SAM" id="Phobius"/>
    </source>
</evidence>
<dbReference type="AlphaFoldDB" id="A0A819RQ11"/>
<dbReference type="PANTHER" id="PTHR10984:SF30">
    <property type="entry name" value="ENDOPLASMIC RETICULUM-GOLGI INTERMEDIATE COMPARTMENT PROTEIN 2"/>
    <property type="match status" value="1"/>
</dbReference>
<keyword evidence="1" id="KW-0472">Membrane</keyword>
<evidence type="ECO:0000313" key="3">
    <source>
        <dbReference type="EMBL" id="CAF1140555.1"/>
    </source>
</evidence>
<feature type="non-terminal residue" evidence="4">
    <location>
        <position position="106"/>
    </location>
</feature>
<dbReference type="GO" id="GO:0006888">
    <property type="term" value="P:endoplasmic reticulum to Golgi vesicle-mediated transport"/>
    <property type="evidence" value="ECO:0007669"/>
    <property type="project" value="TreeGrafter"/>
</dbReference>
<accession>A0A819RQ11</accession>
<dbReference type="Proteomes" id="UP000663864">
    <property type="component" value="Unassembled WGS sequence"/>
</dbReference>
<evidence type="ECO:0000259" key="2">
    <source>
        <dbReference type="Pfam" id="PF07970"/>
    </source>
</evidence>
<dbReference type="InterPro" id="IPR012936">
    <property type="entry name" value="Erv_C"/>
</dbReference>
<feature type="domain" description="Endoplasmic reticulum vesicle transporter C-terminal" evidence="2">
    <location>
        <begin position="8"/>
        <end position="57"/>
    </location>
</feature>
<dbReference type="EMBL" id="CAJOBD010005849">
    <property type="protein sequence ID" value="CAF4044388.1"/>
    <property type="molecule type" value="Genomic_DNA"/>
</dbReference>
<dbReference type="GO" id="GO:0016020">
    <property type="term" value="C:membrane"/>
    <property type="evidence" value="ECO:0007669"/>
    <property type="project" value="TreeGrafter"/>
</dbReference>
<evidence type="ECO:0000313" key="5">
    <source>
        <dbReference type="Proteomes" id="UP000663836"/>
    </source>
</evidence>
<sequence length="106" mass="11750">TRTIDHNSGSHGIPGIFIRYEISPLKITVKEILRSYWLLLIEIGSIFGGVFATSGMIHSLISIVYDTLSKQCSNIQLRNDIKKRLINEDQTSTVAIGITPESSSVM</sequence>
<comment type="caution">
    <text evidence="4">The sequence shown here is derived from an EMBL/GenBank/DDBJ whole genome shotgun (WGS) entry which is preliminary data.</text>
</comment>
<gene>
    <name evidence="4" type="ORF">JBS370_LOCUS28679</name>
    <name evidence="3" type="ORF">ZHD862_LOCUS19620</name>
</gene>
<dbReference type="Proteomes" id="UP000663836">
    <property type="component" value="Unassembled WGS sequence"/>
</dbReference>
<dbReference type="GO" id="GO:0006890">
    <property type="term" value="P:retrograde vesicle-mediated transport, Golgi to endoplasmic reticulum"/>
    <property type="evidence" value="ECO:0007669"/>
    <property type="project" value="TreeGrafter"/>
</dbReference>
<protein>
    <recommendedName>
        <fullName evidence="2">Endoplasmic reticulum vesicle transporter C-terminal domain-containing protein</fullName>
    </recommendedName>
</protein>
<dbReference type="GO" id="GO:0005783">
    <property type="term" value="C:endoplasmic reticulum"/>
    <property type="evidence" value="ECO:0007669"/>
    <property type="project" value="TreeGrafter"/>
</dbReference>
<keyword evidence="1" id="KW-0812">Transmembrane</keyword>
<organism evidence="4 5">
    <name type="scientific">Rotaria sordida</name>
    <dbReference type="NCBI Taxonomy" id="392033"/>
    <lineage>
        <taxon>Eukaryota</taxon>
        <taxon>Metazoa</taxon>
        <taxon>Spiralia</taxon>
        <taxon>Gnathifera</taxon>
        <taxon>Rotifera</taxon>
        <taxon>Eurotatoria</taxon>
        <taxon>Bdelloidea</taxon>
        <taxon>Philodinida</taxon>
        <taxon>Philodinidae</taxon>
        <taxon>Rotaria</taxon>
    </lineage>
</organism>
<feature type="transmembrane region" description="Helical" evidence="1">
    <location>
        <begin position="36"/>
        <end position="65"/>
    </location>
</feature>
<dbReference type="EMBL" id="CAJNOT010001075">
    <property type="protein sequence ID" value="CAF1140555.1"/>
    <property type="molecule type" value="Genomic_DNA"/>
</dbReference>
<proteinExistence type="predicted"/>
<reference evidence="4" key="1">
    <citation type="submission" date="2021-02" db="EMBL/GenBank/DDBJ databases">
        <authorList>
            <person name="Nowell W R."/>
        </authorList>
    </citation>
    <scope>NUCLEOTIDE SEQUENCE</scope>
</reference>
<dbReference type="Pfam" id="PF07970">
    <property type="entry name" value="COPIIcoated_ERV"/>
    <property type="match status" value="1"/>
</dbReference>
<dbReference type="PANTHER" id="PTHR10984">
    <property type="entry name" value="ENDOPLASMIC RETICULUM-GOLGI INTERMEDIATE COMPARTMENT PROTEIN"/>
    <property type="match status" value="1"/>
</dbReference>
<evidence type="ECO:0000313" key="4">
    <source>
        <dbReference type="EMBL" id="CAF4044388.1"/>
    </source>
</evidence>
<dbReference type="GO" id="GO:0030134">
    <property type="term" value="C:COPII-coated ER to Golgi transport vesicle"/>
    <property type="evidence" value="ECO:0007669"/>
    <property type="project" value="TreeGrafter"/>
</dbReference>
<keyword evidence="1" id="KW-1133">Transmembrane helix</keyword>